<protein>
    <recommendedName>
        <fullName evidence="4">DUF3188 domain-containing protein</fullName>
    </recommendedName>
</protein>
<feature type="transmembrane region" description="Helical" evidence="1">
    <location>
        <begin position="21"/>
        <end position="42"/>
    </location>
</feature>
<keyword evidence="1" id="KW-0812">Transmembrane</keyword>
<proteinExistence type="predicted"/>
<reference evidence="3" key="1">
    <citation type="journal article" date="2019" name="Int. J. Syst. Evol. Microbiol.">
        <title>The Global Catalogue of Microorganisms (GCM) 10K type strain sequencing project: providing services to taxonomists for standard genome sequencing and annotation.</title>
        <authorList>
            <consortium name="The Broad Institute Genomics Platform"/>
            <consortium name="The Broad Institute Genome Sequencing Center for Infectious Disease"/>
            <person name="Wu L."/>
            <person name="Ma J."/>
        </authorList>
    </citation>
    <scope>NUCLEOTIDE SEQUENCE [LARGE SCALE GENOMIC DNA]</scope>
    <source>
        <strain evidence="3">JCM 3175</strain>
    </source>
</reference>
<sequence length="83" mass="8479">MTTVTRGTGPHQSRGTNGTENALIGGLLLVTTLSIGALVYVVRISGDMGTVAPVAVTTIGGIALAAISALTVVLRRRPPRGRR</sequence>
<keyword evidence="3" id="KW-1185">Reference proteome</keyword>
<accession>A0ABP8SZ38</accession>
<evidence type="ECO:0008006" key="4">
    <source>
        <dbReference type="Google" id="ProtNLM"/>
    </source>
</evidence>
<gene>
    <name evidence="2" type="ORF">GCM10023176_49370</name>
</gene>
<dbReference type="Proteomes" id="UP001500307">
    <property type="component" value="Unassembled WGS sequence"/>
</dbReference>
<feature type="transmembrane region" description="Helical" evidence="1">
    <location>
        <begin position="54"/>
        <end position="74"/>
    </location>
</feature>
<evidence type="ECO:0000313" key="3">
    <source>
        <dbReference type="Proteomes" id="UP001500307"/>
    </source>
</evidence>
<keyword evidence="1" id="KW-1133">Transmembrane helix</keyword>
<comment type="caution">
    <text evidence="2">The sequence shown here is derived from an EMBL/GenBank/DDBJ whole genome shotgun (WGS) entry which is preliminary data.</text>
</comment>
<name>A0ABP8SZ38_9ACTN</name>
<dbReference type="EMBL" id="BAABGU010000033">
    <property type="protein sequence ID" value="GAA4576906.1"/>
    <property type="molecule type" value="Genomic_DNA"/>
</dbReference>
<evidence type="ECO:0000313" key="2">
    <source>
        <dbReference type="EMBL" id="GAA4576906.1"/>
    </source>
</evidence>
<keyword evidence="1" id="KW-0472">Membrane</keyword>
<evidence type="ECO:0000256" key="1">
    <source>
        <dbReference type="SAM" id="Phobius"/>
    </source>
</evidence>
<organism evidence="2 3">
    <name type="scientific">Micromonospora coerulea</name>
    <dbReference type="NCBI Taxonomy" id="47856"/>
    <lineage>
        <taxon>Bacteria</taxon>
        <taxon>Bacillati</taxon>
        <taxon>Actinomycetota</taxon>
        <taxon>Actinomycetes</taxon>
        <taxon>Micromonosporales</taxon>
        <taxon>Micromonosporaceae</taxon>
        <taxon>Micromonospora</taxon>
    </lineage>
</organism>